<dbReference type="OrthoDB" id="9795979at2"/>
<dbReference type="GO" id="GO:0071555">
    <property type="term" value="P:cell wall organization"/>
    <property type="evidence" value="ECO:0007669"/>
    <property type="project" value="UniProtKB-KW"/>
</dbReference>
<keyword evidence="7 17" id="KW-0378">Hydrolase</keyword>
<evidence type="ECO:0000256" key="12">
    <source>
        <dbReference type="PIRSR" id="PIRSR618044-1"/>
    </source>
</evidence>
<evidence type="ECO:0000256" key="10">
    <source>
        <dbReference type="ARBA" id="ARBA00023316"/>
    </source>
</evidence>
<keyword evidence="5" id="KW-0645">Protease</keyword>
<feature type="active site" description="Proton acceptor" evidence="12">
    <location>
        <position position="55"/>
    </location>
</feature>
<dbReference type="Pfam" id="PF00768">
    <property type="entry name" value="Peptidase_S11"/>
    <property type="match status" value="1"/>
</dbReference>
<proteinExistence type="inferred from homology"/>
<evidence type="ECO:0000313" key="17">
    <source>
        <dbReference type="EMBL" id="ASM71715.1"/>
    </source>
</evidence>
<evidence type="ECO:0000256" key="4">
    <source>
        <dbReference type="ARBA" id="ARBA00022645"/>
    </source>
</evidence>
<dbReference type="Pfam" id="PF07943">
    <property type="entry name" value="PBP5_C"/>
    <property type="match status" value="1"/>
</dbReference>
<evidence type="ECO:0000256" key="15">
    <source>
        <dbReference type="SAM" id="SignalP"/>
    </source>
</evidence>
<evidence type="ECO:0000256" key="5">
    <source>
        <dbReference type="ARBA" id="ARBA00022670"/>
    </source>
</evidence>
<dbReference type="EMBL" id="CP022415">
    <property type="protein sequence ID" value="ASM71715.1"/>
    <property type="molecule type" value="Genomic_DNA"/>
</dbReference>
<keyword evidence="8" id="KW-0133">Cell shape</keyword>
<keyword evidence="4 17" id="KW-0121">Carboxypeptidase</keyword>
<evidence type="ECO:0000256" key="2">
    <source>
        <dbReference type="ARBA" id="ARBA00007164"/>
    </source>
</evidence>
<dbReference type="SUPFAM" id="SSF56601">
    <property type="entry name" value="beta-lactamase/transpeptidase-like"/>
    <property type="match status" value="1"/>
</dbReference>
<dbReference type="eggNOG" id="COG1686">
    <property type="taxonomic scope" value="Bacteria"/>
</dbReference>
<feature type="active site" evidence="12">
    <location>
        <position position="112"/>
    </location>
</feature>
<feature type="signal peptide" evidence="15">
    <location>
        <begin position="1"/>
        <end position="20"/>
    </location>
</feature>
<evidence type="ECO:0000256" key="7">
    <source>
        <dbReference type="ARBA" id="ARBA00022801"/>
    </source>
</evidence>
<dbReference type="Gene3D" id="2.60.410.10">
    <property type="entry name" value="D-Ala-D-Ala carboxypeptidase, C-terminal domain"/>
    <property type="match status" value="1"/>
</dbReference>
<dbReference type="STRING" id="1402135.SAMN05444149_101110"/>
<dbReference type="PRINTS" id="PR00725">
    <property type="entry name" value="DADACBPTASE1"/>
</dbReference>
<accession>A0A221JY92</accession>
<feature type="chain" id="PRO_5012013460" description="serine-type D-Ala-D-Ala carboxypeptidase" evidence="15">
    <location>
        <begin position="21"/>
        <end position="389"/>
    </location>
</feature>
<evidence type="ECO:0000313" key="18">
    <source>
        <dbReference type="Proteomes" id="UP000199754"/>
    </source>
</evidence>
<comment type="pathway">
    <text evidence="1">Cell wall biogenesis; peptidoglycan biosynthesis.</text>
</comment>
<evidence type="ECO:0000256" key="3">
    <source>
        <dbReference type="ARBA" id="ARBA00012448"/>
    </source>
</evidence>
<evidence type="ECO:0000256" key="9">
    <source>
        <dbReference type="ARBA" id="ARBA00022984"/>
    </source>
</evidence>
<dbReference type="KEGG" id="spse:SULPSESMR1_00886"/>
<dbReference type="GO" id="GO:0008360">
    <property type="term" value="P:regulation of cell shape"/>
    <property type="evidence" value="ECO:0007669"/>
    <property type="project" value="UniProtKB-KW"/>
</dbReference>
<feature type="binding site" evidence="13">
    <location>
        <position position="219"/>
    </location>
    <ligand>
        <name>substrate</name>
    </ligand>
</feature>
<dbReference type="InterPro" id="IPR012907">
    <property type="entry name" value="Peptidase_S11_C"/>
</dbReference>
<evidence type="ECO:0000256" key="11">
    <source>
        <dbReference type="ARBA" id="ARBA00034000"/>
    </source>
</evidence>
<dbReference type="UniPathway" id="UPA00219"/>
<dbReference type="GO" id="GO:0006508">
    <property type="term" value="P:proteolysis"/>
    <property type="evidence" value="ECO:0007669"/>
    <property type="project" value="UniProtKB-KW"/>
</dbReference>
<evidence type="ECO:0000259" key="16">
    <source>
        <dbReference type="SMART" id="SM00936"/>
    </source>
</evidence>
<organism evidence="17 18">
    <name type="scientific">Pseudosulfitobacter pseudonitzschiae</name>
    <dbReference type="NCBI Taxonomy" id="1402135"/>
    <lineage>
        <taxon>Bacteria</taxon>
        <taxon>Pseudomonadati</taxon>
        <taxon>Pseudomonadota</taxon>
        <taxon>Alphaproteobacteria</taxon>
        <taxon>Rhodobacterales</taxon>
        <taxon>Roseobacteraceae</taxon>
        <taxon>Pseudosulfitobacter</taxon>
    </lineage>
</organism>
<dbReference type="EC" id="3.4.16.4" evidence="3"/>
<dbReference type="InterPro" id="IPR001967">
    <property type="entry name" value="Peptidase_S11_N"/>
</dbReference>
<dbReference type="InterPro" id="IPR018044">
    <property type="entry name" value="Peptidase_S11"/>
</dbReference>
<protein>
    <recommendedName>
        <fullName evidence="3">serine-type D-Ala-D-Ala carboxypeptidase</fullName>
        <ecNumber evidence="3">3.4.16.4</ecNumber>
    </recommendedName>
</protein>
<keyword evidence="9" id="KW-0573">Peptidoglycan synthesis</keyword>
<keyword evidence="18" id="KW-1185">Reference proteome</keyword>
<evidence type="ECO:0000256" key="1">
    <source>
        <dbReference type="ARBA" id="ARBA00004752"/>
    </source>
</evidence>
<gene>
    <name evidence="17" type="primary">dacC</name>
    <name evidence="17" type="ORF">SULPSESMR1_00886</name>
</gene>
<keyword evidence="6 15" id="KW-0732">Signal</keyword>
<evidence type="ECO:0000256" key="13">
    <source>
        <dbReference type="PIRSR" id="PIRSR618044-2"/>
    </source>
</evidence>
<feature type="active site" description="Acyl-ester intermediate" evidence="12">
    <location>
        <position position="52"/>
    </location>
</feature>
<comment type="catalytic activity">
    <reaction evidence="11">
        <text>Preferential cleavage: (Ac)2-L-Lys-D-Ala-|-D-Ala. Also transpeptidation of peptidyl-alanyl moieties that are N-acyl substituents of D-alanine.</text>
        <dbReference type="EC" id="3.4.16.4"/>
    </reaction>
</comment>
<sequence>MIRTLAAAFALILTTLPALAFDTRASSAFVLDQTTGTVLLAKNADQPLPPASMSKLMTLYMAFEALGDGRLTLNEELPVSQHAMNYAGSTLFLKAGERVPVESLLRGIIVLSGNDACAVIAEALSPDGTEAGFARMMTQRAVKMGMTNSTFANSNGWPQAGHLMSMRDLALLANRMITDFPQYYPLFAEKEYLFDPTESSNRFNRNPLLGLGIGADGLKTGHTQEAGYGLVGSAVQGDRRIIFVLSGMSSAEARAEEAEAMVNWAFRQFAQRPLGKAGKRITQADVWMGQAKTVGLTLGEDLTVLLPVLAGDNIEAEVVYTGPIKAPIAAGDTVAELVLQPEGLPETRVPLVAEASVAPAGFMAKITTVALILLDRLNRGPDDEAEAAS</sequence>
<dbReference type="GO" id="GO:0009002">
    <property type="term" value="F:serine-type D-Ala-D-Ala carboxypeptidase activity"/>
    <property type="evidence" value="ECO:0007669"/>
    <property type="project" value="UniProtKB-EC"/>
</dbReference>
<dbReference type="InterPro" id="IPR037167">
    <property type="entry name" value="Peptidase_S11_C_sf"/>
</dbReference>
<dbReference type="GO" id="GO:0009252">
    <property type="term" value="P:peptidoglycan biosynthetic process"/>
    <property type="evidence" value="ECO:0007669"/>
    <property type="project" value="UniProtKB-UniPathway"/>
</dbReference>
<evidence type="ECO:0000256" key="6">
    <source>
        <dbReference type="ARBA" id="ARBA00022729"/>
    </source>
</evidence>
<feature type="domain" description="Peptidase S11 D-Ala-D-Ala carboxypeptidase A C-terminal" evidence="16">
    <location>
        <begin position="269"/>
        <end position="359"/>
    </location>
</feature>
<dbReference type="Gene3D" id="3.40.710.10">
    <property type="entry name" value="DD-peptidase/beta-lactamase superfamily"/>
    <property type="match status" value="1"/>
</dbReference>
<dbReference type="RefSeq" id="WP_089419722.1">
    <property type="nucleotide sequence ID" value="NZ_CP022415.1"/>
</dbReference>
<dbReference type="Proteomes" id="UP000199754">
    <property type="component" value="Chromosome"/>
</dbReference>
<dbReference type="SMART" id="SM00936">
    <property type="entry name" value="PBP5_C"/>
    <property type="match status" value="1"/>
</dbReference>
<evidence type="ECO:0000256" key="8">
    <source>
        <dbReference type="ARBA" id="ARBA00022960"/>
    </source>
</evidence>
<dbReference type="PANTHER" id="PTHR21581:SF6">
    <property type="entry name" value="TRAFFICKING PROTEIN PARTICLE COMPLEX SUBUNIT 12"/>
    <property type="match status" value="1"/>
</dbReference>
<evidence type="ECO:0000256" key="14">
    <source>
        <dbReference type="RuleBase" id="RU004016"/>
    </source>
</evidence>
<dbReference type="PANTHER" id="PTHR21581">
    <property type="entry name" value="D-ALANYL-D-ALANINE CARBOXYPEPTIDASE"/>
    <property type="match status" value="1"/>
</dbReference>
<name>A0A221JY92_9RHOB</name>
<comment type="similarity">
    <text evidence="2 14">Belongs to the peptidase S11 family.</text>
</comment>
<keyword evidence="10" id="KW-0961">Cell wall biogenesis/degradation</keyword>
<dbReference type="InterPro" id="IPR012338">
    <property type="entry name" value="Beta-lactam/transpept-like"/>
</dbReference>
<reference evidence="17 18" key="1">
    <citation type="submission" date="2017-07" db="EMBL/GenBank/DDBJ databases">
        <title>Genome Sequence of Sulfitobacter pseudonitzschiae Strain SMR1 Isolated from a culture of the Diatom Skeletonema marinoi.</title>
        <authorList>
            <person name="Topel M."/>
            <person name="Pinder M.I.M."/>
            <person name="Johansson O.N."/>
            <person name="Kourtchenko O."/>
            <person name="Godhe A."/>
            <person name="Clarke A.K."/>
        </authorList>
    </citation>
    <scope>NUCLEOTIDE SEQUENCE [LARGE SCALE GENOMIC DNA]</scope>
    <source>
        <strain evidence="17 18">SMR1</strain>
    </source>
</reference>
<dbReference type="AlphaFoldDB" id="A0A221JY92"/>